<dbReference type="InterPro" id="IPR037923">
    <property type="entry name" value="HTH-like"/>
</dbReference>
<evidence type="ECO:0000259" key="5">
    <source>
        <dbReference type="PROSITE" id="PS01124"/>
    </source>
</evidence>
<keyword evidence="3" id="KW-0010">Activator</keyword>
<keyword evidence="2" id="KW-0238">DNA-binding</keyword>
<dbReference type="PROSITE" id="PS00041">
    <property type="entry name" value="HTH_ARAC_FAMILY_1"/>
    <property type="match status" value="1"/>
</dbReference>
<dbReference type="Pfam" id="PF02311">
    <property type="entry name" value="AraC_binding"/>
    <property type="match status" value="1"/>
</dbReference>
<dbReference type="SUPFAM" id="SSF51215">
    <property type="entry name" value="Regulatory protein AraC"/>
    <property type="match status" value="1"/>
</dbReference>
<accession>A0ABW3DIH7</accession>
<evidence type="ECO:0000256" key="2">
    <source>
        <dbReference type="ARBA" id="ARBA00023125"/>
    </source>
</evidence>
<dbReference type="SMART" id="SM00342">
    <property type="entry name" value="HTH_ARAC"/>
    <property type="match status" value="1"/>
</dbReference>
<dbReference type="InterPro" id="IPR050204">
    <property type="entry name" value="AraC_XylS_family_regulators"/>
</dbReference>
<dbReference type="Gene3D" id="1.10.10.60">
    <property type="entry name" value="Homeodomain-like"/>
    <property type="match status" value="2"/>
</dbReference>
<keyword evidence="1" id="KW-0805">Transcription regulation</keyword>
<evidence type="ECO:0000313" key="6">
    <source>
        <dbReference type="EMBL" id="MFD0872148.1"/>
    </source>
</evidence>
<dbReference type="EMBL" id="JBHTIU010000102">
    <property type="protein sequence ID" value="MFD0872148.1"/>
    <property type="molecule type" value="Genomic_DNA"/>
</dbReference>
<dbReference type="InterPro" id="IPR018062">
    <property type="entry name" value="HTH_AraC-typ_CS"/>
</dbReference>
<dbReference type="InterPro" id="IPR009057">
    <property type="entry name" value="Homeodomain-like_sf"/>
</dbReference>
<name>A0ABW3DIH7_9BACL</name>
<dbReference type="InterPro" id="IPR003313">
    <property type="entry name" value="AraC-bd"/>
</dbReference>
<dbReference type="Pfam" id="PF12833">
    <property type="entry name" value="HTH_18"/>
    <property type="match status" value="1"/>
</dbReference>
<organism evidence="6 7">
    <name type="scientific">Paenibacillus residui</name>
    <dbReference type="NCBI Taxonomy" id="629724"/>
    <lineage>
        <taxon>Bacteria</taxon>
        <taxon>Bacillati</taxon>
        <taxon>Bacillota</taxon>
        <taxon>Bacilli</taxon>
        <taxon>Bacillales</taxon>
        <taxon>Paenibacillaceae</taxon>
        <taxon>Paenibacillus</taxon>
    </lineage>
</organism>
<proteinExistence type="predicted"/>
<keyword evidence="7" id="KW-1185">Reference proteome</keyword>
<dbReference type="PROSITE" id="PS01124">
    <property type="entry name" value="HTH_ARAC_FAMILY_2"/>
    <property type="match status" value="1"/>
</dbReference>
<evidence type="ECO:0000256" key="1">
    <source>
        <dbReference type="ARBA" id="ARBA00023015"/>
    </source>
</evidence>
<evidence type="ECO:0000256" key="3">
    <source>
        <dbReference type="ARBA" id="ARBA00023159"/>
    </source>
</evidence>
<gene>
    <name evidence="6" type="ORF">ACFQ03_23805</name>
</gene>
<reference evidence="7" key="1">
    <citation type="journal article" date="2019" name="Int. J. Syst. Evol. Microbiol.">
        <title>The Global Catalogue of Microorganisms (GCM) 10K type strain sequencing project: providing services to taxonomists for standard genome sequencing and annotation.</title>
        <authorList>
            <consortium name="The Broad Institute Genomics Platform"/>
            <consortium name="The Broad Institute Genome Sequencing Center for Infectious Disease"/>
            <person name="Wu L."/>
            <person name="Ma J."/>
        </authorList>
    </citation>
    <scope>NUCLEOTIDE SEQUENCE [LARGE SCALE GENOMIC DNA]</scope>
    <source>
        <strain evidence="7">CCUG 57263</strain>
    </source>
</reference>
<dbReference type="PANTHER" id="PTHR46796">
    <property type="entry name" value="HTH-TYPE TRANSCRIPTIONAL ACTIVATOR RHAS-RELATED"/>
    <property type="match status" value="1"/>
</dbReference>
<comment type="caution">
    <text evidence="6">The sequence shown here is derived from an EMBL/GenBank/DDBJ whole genome shotgun (WGS) entry which is preliminary data.</text>
</comment>
<dbReference type="SUPFAM" id="SSF46689">
    <property type="entry name" value="Homeodomain-like"/>
    <property type="match status" value="2"/>
</dbReference>
<keyword evidence="4" id="KW-0804">Transcription</keyword>
<protein>
    <submittedName>
        <fullName evidence="6">Helix-turn-helix domain-containing protein</fullName>
    </submittedName>
</protein>
<dbReference type="Gene3D" id="2.60.120.10">
    <property type="entry name" value="Jelly Rolls"/>
    <property type="match status" value="1"/>
</dbReference>
<feature type="domain" description="HTH araC/xylS-type" evidence="5">
    <location>
        <begin position="160"/>
        <end position="258"/>
    </location>
</feature>
<dbReference type="Proteomes" id="UP001597120">
    <property type="component" value="Unassembled WGS sequence"/>
</dbReference>
<dbReference type="RefSeq" id="WP_144932823.1">
    <property type="nucleotide sequence ID" value="NZ_JBHTIU010000102.1"/>
</dbReference>
<dbReference type="InterPro" id="IPR018060">
    <property type="entry name" value="HTH_AraC"/>
</dbReference>
<evidence type="ECO:0000256" key="4">
    <source>
        <dbReference type="ARBA" id="ARBA00023163"/>
    </source>
</evidence>
<dbReference type="InterPro" id="IPR014710">
    <property type="entry name" value="RmlC-like_jellyroll"/>
</dbReference>
<sequence length="269" mass="31159">MQTPFEVRSFIGTHEENWYDDGFHHHPTLEISLVLEGRGLFEWPEKKRHIEAGHVIVVPPSIPHRFAAVSHVRFGVIHLEGLPPRLLELTAELAPEKRQPSLAALSNLDKERFEQLFREWLRLLTSPLKHRSRTHAAWIEVLLLFLLEHTQSDLQAMTVTKAADYIRENLRQPVQMADLAELAGMTVAGFRRMFERVYRMSPKQYQQQCRMQEAKWLLNSTGKDVNEIAAQVGFGRLHSFSQWFKAVEGVSPTVWRRNHQMKNGGLSKN</sequence>
<evidence type="ECO:0000313" key="7">
    <source>
        <dbReference type="Proteomes" id="UP001597120"/>
    </source>
</evidence>